<dbReference type="GO" id="GO:0005886">
    <property type="term" value="C:plasma membrane"/>
    <property type="evidence" value="ECO:0007669"/>
    <property type="project" value="UniProtKB-SubCell"/>
</dbReference>
<evidence type="ECO:0000256" key="4">
    <source>
        <dbReference type="ARBA" id="ARBA00022692"/>
    </source>
</evidence>
<feature type="transmembrane region" description="Helical" evidence="7">
    <location>
        <begin position="171"/>
        <end position="191"/>
    </location>
</feature>
<evidence type="ECO:0000259" key="8">
    <source>
        <dbReference type="Pfam" id="PF09335"/>
    </source>
</evidence>
<keyword evidence="12" id="KW-1185">Reference proteome</keyword>
<dbReference type="AlphaFoldDB" id="A0A846LK33"/>
<proteinExistence type="inferred from homology"/>
<feature type="transmembrane region" description="Helical" evidence="7">
    <location>
        <begin position="143"/>
        <end position="165"/>
    </location>
</feature>
<dbReference type="RefSeq" id="WP_166755205.1">
    <property type="nucleotide sequence ID" value="NZ_BAABJU010000015.1"/>
</dbReference>
<dbReference type="EMBL" id="BMMI01000005">
    <property type="protein sequence ID" value="GGL70488.1"/>
    <property type="molecule type" value="Genomic_DNA"/>
</dbReference>
<dbReference type="Pfam" id="PF09335">
    <property type="entry name" value="VTT_dom"/>
    <property type="match status" value="1"/>
</dbReference>
<dbReference type="InterPro" id="IPR032818">
    <property type="entry name" value="DedA-like"/>
</dbReference>
<reference evidence="9" key="1">
    <citation type="journal article" date="2014" name="Int. J. Syst. Evol. Microbiol.">
        <title>Complete genome of a new Firmicutes species belonging to the dominant human colonic microbiota ('Ruminococcus bicirculans') reveals two chromosomes and a selective capacity to utilize plant glucans.</title>
        <authorList>
            <consortium name="NISC Comparative Sequencing Program"/>
            <person name="Wegmann U."/>
            <person name="Louis P."/>
            <person name="Goesmann A."/>
            <person name="Henrissat B."/>
            <person name="Duncan S.H."/>
            <person name="Flint H.J."/>
        </authorList>
    </citation>
    <scope>NUCLEOTIDE SEQUENCE</scope>
    <source>
        <strain evidence="9">CGMCC 4.5581</strain>
    </source>
</reference>
<evidence type="ECO:0000256" key="6">
    <source>
        <dbReference type="ARBA" id="ARBA00023136"/>
    </source>
</evidence>
<dbReference type="EMBL" id="JAAMPA010000001">
    <property type="protein sequence ID" value="NIH67887.1"/>
    <property type="molecule type" value="Genomic_DNA"/>
</dbReference>
<reference evidence="12" key="2">
    <citation type="journal article" date="2019" name="Int. J. Syst. Evol. Microbiol.">
        <title>The Global Catalogue of Microorganisms (GCM) 10K type strain sequencing project: providing services to taxonomists for standard genome sequencing and annotation.</title>
        <authorList>
            <consortium name="The Broad Institute Genomics Platform"/>
            <consortium name="The Broad Institute Genome Sequencing Center for Infectious Disease"/>
            <person name="Wu L."/>
            <person name="Ma J."/>
        </authorList>
    </citation>
    <scope>NUCLEOTIDE SEQUENCE [LARGE SCALE GENOMIC DNA]</scope>
    <source>
        <strain evidence="12">CGMCC 4.5581</strain>
    </source>
</reference>
<comment type="caution">
    <text evidence="10">The sequence shown here is derived from an EMBL/GenBank/DDBJ whole genome shotgun (WGS) entry which is preliminary data.</text>
</comment>
<sequence>MTDAVLGWVQELMASPWVYLVLFSLAALDGFLPVVPGESVVITAGVFAATGQPDLAGVVAVAALGAFAGDHASYLIGQRAGPRLHAGARPGSRRRAALDRAGRLLAARGGVLLVTARYVPGLRTAVTLTAGAVGWPLRRFTPFAALAALTWAGWSAGVGYVGGLAFERDPLRGLLLGLGLALALAALGEGLRSLLGRRRTPGDAVAERARAEVGAG</sequence>
<keyword evidence="6 7" id="KW-0472">Membrane</keyword>
<evidence type="ECO:0000256" key="1">
    <source>
        <dbReference type="ARBA" id="ARBA00004651"/>
    </source>
</evidence>
<comment type="subcellular location">
    <subcellularLocation>
        <location evidence="1 7">Cell membrane</location>
        <topology evidence="1 7">Multi-pass membrane protein</topology>
    </subcellularLocation>
</comment>
<feature type="transmembrane region" description="Helical" evidence="7">
    <location>
        <begin position="55"/>
        <end position="76"/>
    </location>
</feature>
<reference evidence="9" key="4">
    <citation type="submission" date="2024-05" db="EMBL/GenBank/DDBJ databases">
        <authorList>
            <person name="Sun Q."/>
            <person name="Zhou Y."/>
        </authorList>
    </citation>
    <scope>NUCLEOTIDE SEQUENCE</scope>
    <source>
        <strain evidence="9">CGMCC 4.5581</strain>
    </source>
</reference>
<evidence type="ECO:0000313" key="11">
    <source>
        <dbReference type="Proteomes" id="UP000552836"/>
    </source>
</evidence>
<dbReference type="Proteomes" id="UP000648663">
    <property type="component" value="Unassembled WGS sequence"/>
</dbReference>
<reference evidence="10 11" key="3">
    <citation type="submission" date="2020-02" db="EMBL/GenBank/DDBJ databases">
        <title>Sequencing the genomes of 1000 actinobacteria strains.</title>
        <authorList>
            <person name="Klenk H.-P."/>
        </authorList>
    </citation>
    <scope>NUCLEOTIDE SEQUENCE [LARGE SCALE GENOMIC DNA]</scope>
    <source>
        <strain evidence="10 11">DSM 45201</strain>
    </source>
</reference>
<dbReference type="PANTHER" id="PTHR30353">
    <property type="entry name" value="INNER MEMBRANE PROTEIN DEDA-RELATED"/>
    <property type="match status" value="1"/>
</dbReference>
<evidence type="ECO:0000313" key="12">
    <source>
        <dbReference type="Proteomes" id="UP000648663"/>
    </source>
</evidence>
<accession>A0A846LK33</accession>
<protein>
    <submittedName>
        <fullName evidence="10">Membrane protein DedA with SNARE-associated domain</fullName>
    </submittedName>
</protein>
<gene>
    <name evidence="10" type="ORF">FB380_002333</name>
    <name evidence="9" type="ORF">GCM10011589_28520</name>
</gene>
<feature type="transmembrane region" description="Helical" evidence="7">
    <location>
        <begin position="17"/>
        <end position="35"/>
    </location>
</feature>
<evidence type="ECO:0000313" key="10">
    <source>
        <dbReference type="EMBL" id="NIH67887.1"/>
    </source>
</evidence>
<evidence type="ECO:0000256" key="2">
    <source>
        <dbReference type="ARBA" id="ARBA00010792"/>
    </source>
</evidence>
<organism evidence="10 11">
    <name type="scientific">Modestobacter marinus</name>
    <dbReference type="NCBI Taxonomy" id="477641"/>
    <lineage>
        <taxon>Bacteria</taxon>
        <taxon>Bacillati</taxon>
        <taxon>Actinomycetota</taxon>
        <taxon>Actinomycetes</taxon>
        <taxon>Geodermatophilales</taxon>
        <taxon>Geodermatophilaceae</taxon>
        <taxon>Modestobacter</taxon>
    </lineage>
</organism>
<evidence type="ECO:0000313" key="9">
    <source>
        <dbReference type="EMBL" id="GGL70488.1"/>
    </source>
</evidence>
<comment type="similarity">
    <text evidence="2 7">Belongs to the DedA family.</text>
</comment>
<name>A0A846LK33_9ACTN</name>
<evidence type="ECO:0000256" key="3">
    <source>
        <dbReference type="ARBA" id="ARBA00022475"/>
    </source>
</evidence>
<keyword evidence="5 7" id="KW-1133">Transmembrane helix</keyword>
<dbReference type="Proteomes" id="UP000552836">
    <property type="component" value="Unassembled WGS sequence"/>
</dbReference>
<feature type="domain" description="VTT" evidence="8">
    <location>
        <begin position="35"/>
        <end position="160"/>
    </location>
</feature>
<evidence type="ECO:0000256" key="5">
    <source>
        <dbReference type="ARBA" id="ARBA00022989"/>
    </source>
</evidence>
<keyword evidence="4 7" id="KW-0812">Transmembrane</keyword>
<dbReference type="PANTHER" id="PTHR30353:SF0">
    <property type="entry name" value="TRANSMEMBRANE PROTEIN"/>
    <property type="match status" value="1"/>
</dbReference>
<dbReference type="InterPro" id="IPR032816">
    <property type="entry name" value="VTT_dom"/>
</dbReference>
<evidence type="ECO:0000256" key="7">
    <source>
        <dbReference type="RuleBase" id="RU367016"/>
    </source>
</evidence>
<keyword evidence="3 7" id="KW-1003">Cell membrane</keyword>